<gene>
    <name evidence="1" type="ORF">KO481_25450</name>
</gene>
<dbReference type="Pfam" id="PF13692">
    <property type="entry name" value="Glyco_trans_1_4"/>
    <property type="match status" value="1"/>
</dbReference>
<dbReference type="EC" id="2.4.-.-" evidence="1"/>
<dbReference type="SUPFAM" id="SSF53756">
    <property type="entry name" value="UDP-Glycosyltransferase/glycogen phosphorylase"/>
    <property type="match status" value="1"/>
</dbReference>
<protein>
    <submittedName>
        <fullName evidence="1">Glycosyltransferase</fullName>
        <ecNumber evidence="1">2.4.-.-</ecNumber>
    </submittedName>
</protein>
<dbReference type="GO" id="GO:0016757">
    <property type="term" value="F:glycosyltransferase activity"/>
    <property type="evidence" value="ECO:0007669"/>
    <property type="project" value="UniProtKB-KW"/>
</dbReference>
<dbReference type="EMBL" id="JAHKNI010000009">
    <property type="protein sequence ID" value="MBU3064862.1"/>
    <property type="molecule type" value="Genomic_DNA"/>
</dbReference>
<keyword evidence="1" id="KW-0808">Transferase</keyword>
<dbReference type="Gene3D" id="3.40.50.2000">
    <property type="entry name" value="Glycogen Phosphorylase B"/>
    <property type="match status" value="2"/>
</dbReference>
<name>A0ABS6B3H7_9NOCA</name>
<proteinExistence type="predicted"/>
<accession>A0ABS6B3H7</accession>
<organism evidence="1 2">
    <name type="scientific">Nocardia albiluteola</name>
    <dbReference type="NCBI Taxonomy" id="2842303"/>
    <lineage>
        <taxon>Bacteria</taxon>
        <taxon>Bacillati</taxon>
        <taxon>Actinomycetota</taxon>
        <taxon>Actinomycetes</taxon>
        <taxon>Mycobacteriales</taxon>
        <taxon>Nocardiaceae</taxon>
        <taxon>Nocardia</taxon>
    </lineage>
</organism>
<keyword evidence="1" id="KW-0328">Glycosyltransferase</keyword>
<dbReference type="RefSeq" id="WP_215920442.1">
    <property type="nucleotide sequence ID" value="NZ_JAHKNI010000009.1"/>
</dbReference>
<keyword evidence="2" id="KW-1185">Reference proteome</keyword>
<evidence type="ECO:0000313" key="2">
    <source>
        <dbReference type="Proteomes" id="UP000733379"/>
    </source>
</evidence>
<comment type="caution">
    <text evidence="1">The sequence shown here is derived from an EMBL/GenBank/DDBJ whole genome shotgun (WGS) entry which is preliminary data.</text>
</comment>
<sequence>MRFHVVNQPNTQTTQYYQPCAYTQKNRRFATMMTRLGHEVFLYGGEENDAECTEFVTLVTKQEQAEWFDNFDPYRQLANMTWDQRAPHWVASNDRAITEIARRKRDRDFICILGGTCQKPIAQTFPELMTVEYGIGYSGVFANYRVFESYAWMHSVYGSRTTVPGVMSARGRFYDTVIPNYYEVDDFPFSAEKDDYFLFIGRLVEPKGIQVAIDTCKRLGARLVVAGAGQPPPPEVAEYAGVVDHVRRGELMSRARGVFVPSLYLEPFGGVHAEAMLCGTPVITTDWGVFTETVQQGVQGFRCHTLREFCDAAESVDKLDYRGIREYAISRFSTDVVGPQYVRYFERLESLWGDGWYAA</sequence>
<dbReference type="Proteomes" id="UP000733379">
    <property type="component" value="Unassembled WGS sequence"/>
</dbReference>
<dbReference type="PANTHER" id="PTHR12526">
    <property type="entry name" value="GLYCOSYLTRANSFERASE"/>
    <property type="match status" value="1"/>
</dbReference>
<evidence type="ECO:0000313" key="1">
    <source>
        <dbReference type="EMBL" id="MBU3064862.1"/>
    </source>
</evidence>
<reference evidence="1 2" key="1">
    <citation type="submission" date="2021-06" db="EMBL/GenBank/DDBJ databases">
        <title>Actinomycetes sequencing.</title>
        <authorList>
            <person name="Shan Q."/>
        </authorList>
    </citation>
    <scope>NUCLEOTIDE SEQUENCE [LARGE SCALE GENOMIC DNA]</scope>
    <source>
        <strain evidence="1 2">NEAU-G5</strain>
    </source>
</reference>